<dbReference type="NCBIfam" id="TIGR00996">
    <property type="entry name" value="Mtu_fam_mce"/>
    <property type="match status" value="1"/>
</dbReference>
<evidence type="ECO:0000259" key="2">
    <source>
        <dbReference type="Pfam" id="PF02470"/>
    </source>
</evidence>
<dbReference type="EMBL" id="VUJW01000002">
    <property type="protein sequence ID" value="KAA1428433.1"/>
    <property type="molecule type" value="Genomic_DNA"/>
</dbReference>
<dbReference type="PANTHER" id="PTHR33371:SF16">
    <property type="entry name" value="MCE-FAMILY PROTEIN MCE3F"/>
    <property type="match status" value="1"/>
</dbReference>
<evidence type="ECO:0000256" key="1">
    <source>
        <dbReference type="SAM" id="MobiDB-lite"/>
    </source>
</evidence>
<evidence type="ECO:0000313" key="5">
    <source>
        <dbReference type="Proteomes" id="UP000324351"/>
    </source>
</evidence>
<dbReference type="InterPro" id="IPR003399">
    <property type="entry name" value="Mce/MlaD"/>
</dbReference>
<keyword evidence="5" id="KW-1185">Reference proteome</keyword>
<feature type="domain" description="Mce/MlaD" evidence="2">
    <location>
        <begin position="39"/>
        <end position="114"/>
    </location>
</feature>
<reference evidence="4 5" key="1">
    <citation type="submission" date="2019-09" db="EMBL/GenBank/DDBJ databases">
        <title>Nocardioides panacisoli sp. nov., isolated from the soil of a ginseng field.</title>
        <authorList>
            <person name="Cho C."/>
        </authorList>
    </citation>
    <scope>NUCLEOTIDE SEQUENCE [LARGE SCALE GENOMIC DNA]</scope>
    <source>
        <strain evidence="4 5">BN140041</strain>
    </source>
</reference>
<dbReference type="GO" id="GO:0005576">
    <property type="term" value="C:extracellular region"/>
    <property type="evidence" value="ECO:0007669"/>
    <property type="project" value="TreeGrafter"/>
</dbReference>
<proteinExistence type="predicted"/>
<dbReference type="Proteomes" id="UP000324351">
    <property type="component" value="Unassembled WGS sequence"/>
</dbReference>
<dbReference type="RefSeq" id="WP_149749369.1">
    <property type="nucleotide sequence ID" value="NZ_VUJW01000002.1"/>
</dbReference>
<dbReference type="InterPro" id="IPR005693">
    <property type="entry name" value="Mce"/>
</dbReference>
<reference evidence="4 5" key="2">
    <citation type="submission" date="2019-09" db="EMBL/GenBank/DDBJ databases">
        <authorList>
            <person name="Jin C."/>
        </authorList>
    </citation>
    <scope>NUCLEOTIDE SEQUENCE [LARGE SCALE GENOMIC DNA]</scope>
    <source>
        <strain evidence="4 5">BN140041</strain>
    </source>
</reference>
<organism evidence="4 5">
    <name type="scientific">Nocardioides antri</name>
    <dbReference type="NCBI Taxonomy" id="2607659"/>
    <lineage>
        <taxon>Bacteria</taxon>
        <taxon>Bacillati</taxon>
        <taxon>Actinomycetota</taxon>
        <taxon>Actinomycetes</taxon>
        <taxon>Propionibacteriales</taxon>
        <taxon>Nocardioidaceae</taxon>
        <taxon>Nocardioides</taxon>
    </lineage>
</organism>
<sequence>MITRRTKVQLLAFAIITLLGVSFVGARYAQLDRLVVDQSYTVVAHYPQSGGIFAGGEVTYRGVGIGKVSKLELTKDGVDVYLEIDNEWDEIPSDTMALVGNRSAVGEQYVELQPNVDGEPYLEEGSEIDEVATPIQTEKLLGDIVRTVNSVDRQALQTTIEELGIAFAGTGTDLQRIIDTGNSFIETANENFDITTALIRDSNTVLQGQVDSDNSLRTFARELRVFSRAMVGADQDLRKVIDSGSFTANQLRTFLEQNEAVISELLNNVITTGRVVVENIKGLEAALIAYPILLEGSFTVVDKNPDTNNYETHVGLILANTTPCYDGYQGTDKRSPSNVEPRELNKDARCTEPPTKSNPRGYQNLPRVKPDLDGKPDANETVLGSFDSRTGEFEWGAPSSSLDPTGSVAQPPLGEDSWKWFYVEPLLDAQE</sequence>
<feature type="compositionally biased region" description="Basic and acidic residues" evidence="1">
    <location>
        <begin position="368"/>
        <end position="378"/>
    </location>
</feature>
<dbReference type="Pfam" id="PF11887">
    <property type="entry name" value="Mce4_CUP1"/>
    <property type="match status" value="1"/>
</dbReference>
<evidence type="ECO:0000259" key="3">
    <source>
        <dbReference type="Pfam" id="PF11887"/>
    </source>
</evidence>
<feature type="domain" description="Mammalian cell entry C-terminal" evidence="3">
    <location>
        <begin position="122"/>
        <end position="272"/>
    </location>
</feature>
<name>A0A5B1M6E8_9ACTN</name>
<feature type="compositionally biased region" description="Polar residues" evidence="1">
    <location>
        <begin position="398"/>
        <end position="408"/>
    </location>
</feature>
<dbReference type="PANTHER" id="PTHR33371">
    <property type="entry name" value="INTERMEMBRANE PHOSPHOLIPID TRANSPORT SYSTEM BINDING PROTEIN MLAD-RELATED"/>
    <property type="match status" value="1"/>
</dbReference>
<dbReference type="AlphaFoldDB" id="A0A5B1M6E8"/>
<dbReference type="InterPro" id="IPR052336">
    <property type="entry name" value="MlaD_Phospholipid_Transporter"/>
</dbReference>
<dbReference type="InterPro" id="IPR024516">
    <property type="entry name" value="Mce_C"/>
</dbReference>
<accession>A0A5B1M6E8</accession>
<protein>
    <submittedName>
        <fullName evidence="4">MCE family protein</fullName>
    </submittedName>
</protein>
<evidence type="ECO:0000313" key="4">
    <source>
        <dbReference type="EMBL" id="KAA1428433.1"/>
    </source>
</evidence>
<gene>
    <name evidence="4" type="ORF">F0U47_05815</name>
</gene>
<feature type="region of interest" description="Disordered" evidence="1">
    <location>
        <begin position="328"/>
        <end position="414"/>
    </location>
</feature>
<dbReference type="Pfam" id="PF02470">
    <property type="entry name" value="MlaD"/>
    <property type="match status" value="1"/>
</dbReference>
<feature type="compositionally biased region" description="Basic and acidic residues" evidence="1">
    <location>
        <begin position="331"/>
        <end position="350"/>
    </location>
</feature>
<comment type="caution">
    <text evidence="4">The sequence shown here is derived from an EMBL/GenBank/DDBJ whole genome shotgun (WGS) entry which is preliminary data.</text>
</comment>